<protein>
    <submittedName>
        <fullName evidence="5">Thiosulfate/3-mercaptopyruvate sulfurtransferase</fullName>
        <ecNumber evidence="5">2.8.1.1</ecNumber>
        <ecNumber evidence="5">2.8.1.2</ecNumber>
    </submittedName>
</protein>
<feature type="domain" description="Rhodanese" evidence="4">
    <location>
        <begin position="221"/>
        <end position="333"/>
    </location>
</feature>
<feature type="region of interest" description="Disordered" evidence="3">
    <location>
        <begin position="1"/>
        <end position="31"/>
    </location>
</feature>
<dbReference type="SUPFAM" id="SSF52821">
    <property type="entry name" value="Rhodanese/Cell cycle control phosphatase"/>
    <property type="match status" value="2"/>
</dbReference>
<evidence type="ECO:0000256" key="1">
    <source>
        <dbReference type="ARBA" id="ARBA00022679"/>
    </source>
</evidence>
<accession>A0A7W7GMN5</accession>
<evidence type="ECO:0000313" key="6">
    <source>
        <dbReference type="Proteomes" id="UP000540191"/>
    </source>
</evidence>
<dbReference type="CDD" id="cd01448">
    <property type="entry name" value="TST_Repeat_1"/>
    <property type="match status" value="1"/>
</dbReference>
<dbReference type="Pfam" id="PF00581">
    <property type="entry name" value="Rhodanese"/>
    <property type="match status" value="2"/>
</dbReference>
<dbReference type="PANTHER" id="PTHR11364">
    <property type="entry name" value="THIOSULFATE SULFERTANSFERASE"/>
    <property type="match status" value="1"/>
</dbReference>
<dbReference type="EC" id="2.8.1.1" evidence="5"/>
<dbReference type="SMART" id="SM00450">
    <property type="entry name" value="RHOD"/>
    <property type="match status" value="2"/>
</dbReference>
<dbReference type="PROSITE" id="PS00380">
    <property type="entry name" value="RHODANESE_1"/>
    <property type="match status" value="1"/>
</dbReference>
<organism evidence="5 6">
    <name type="scientific">Micrococcus cohnii</name>
    <dbReference type="NCBI Taxonomy" id="993416"/>
    <lineage>
        <taxon>Bacteria</taxon>
        <taxon>Bacillati</taxon>
        <taxon>Actinomycetota</taxon>
        <taxon>Actinomycetes</taxon>
        <taxon>Micrococcales</taxon>
        <taxon>Micrococcaceae</taxon>
        <taxon>Micrococcus</taxon>
    </lineage>
</organism>
<keyword evidence="1 5" id="KW-0808">Transferase</keyword>
<keyword evidence="2" id="KW-0677">Repeat</keyword>
<dbReference type="PROSITE" id="PS50206">
    <property type="entry name" value="RHODANESE_3"/>
    <property type="match status" value="2"/>
</dbReference>
<dbReference type="InterPro" id="IPR036873">
    <property type="entry name" value="Rhodanese-like_dom_sf"/>
</dbReference>
<dbReference type="AlphaFoldDB" id="A0A7W7GMN5"/>
<dbReference type="InterPro" id="IPR045078">
    <property type="entry name" value="TST/MPST-like"/>
</dbReference>
<dbReference type="RefSeq" id="WP_343059268.1">
    <property type="nucleotide sequence ID" value="NZ_JACHNA010000001.1"/>
</dbReference>
<reference evidence="5 6" key="1">
    <citation type="submission" date="2020-08" db="EMBL/GenBank/DDBJ databases">
        <title>Sequencing the genomes of 1000 actinobacteria strains.</title>
        <authorList>
            <person name="Klenk H.-P."/>
        </authorList>
    </citation>
    <scope>NUCLEOTIDE SEQUENCE [LARGE SCALE GENOMIC DNA]</scope>
    <source>
        <strain evidence="5 6">DSM 23974</strain>
    </source>
</reference>
<dbReference type="Proteomes" id="UP000540191">
    <property type="component" value="Unassembled WGS sequence"/>
</dbReference>
<dbReference type="InterPro" id="IPR001307">
    <property type="entry name" value="Thiosulphate_STrfase_CS"/>
</dbReference>
<evidence type="ECO:0000259" key="4">
    <source>
        <dbReference type="PROSITE" id="PS50206"/>
    </source>
</evidence>
<keyword evidence="5" id="KW-0670">Pyruvate</keyword>
<dbReference type="InterPro" id="IPR001763">
    <property type="entry name" value="Rhodanese-like_dom"/>
</dbReference>
<feature type="region of interest" description="Disordered" evidence="3">
    <location>
        <begin position="46"/>
        <end position="70"/>
    </location>
</feature>
<proteinExistence type="predicted"/>
<dbReference type="Gene3D" id="3.40.250.10">
    <property type="entry name" value="Rhodanese-like domain"/>
    <property type="match status" value="2"/>
</dbReference>
<dbReference type="PANTHER" id="PTHR11364:SF27">
    <property type="entry name" value="SULFURTRANSFERASE"/>
    <property type="match status" value="1"/>
</dbReference>
<dbReference type="EC" id="2.8.1.2" evidence="5"/>
<gene>
    <name evidence="5" type="ORF">HDA30_000430</name>
</gene>
<dbReference type="GO" id="GO:0004792">
    <property type="term" value="F:thiosulfate-cyanide sulfurtransferase activity"/>
    <property type="evidence" value="ECO:0007669"/>
    <property type="project" value="UniProtKB-EC"/>
</dbReference>
<evidence type="ECO:0000256" key="2">
    <source>
        <dbReference type="ARBA" id="ARBA00022737"/>
    </source>
</evidence>
<feature type="domain" description="Rhodanese" evidence="4">
    <location>
        <begin position="75"/>
        <end position="193"/>
    </location>
</feature>
<keyword evidence="6" id="KW-1185">Reference proteome</keyword>
<name>A0A7W7GMN5_9MICC</name>
<comment type="caution">
    <text evidence="5">The sequence shown here is derived from an EMBL/GenBank/DDBJ whole genome shotgun (WGS) entry which is preliminary data.</text>
</comment>
<dbReference type="CDD" id="cd01449">
    <property type="entry name" value="TST_Repeat_2"/>
    <property type="match status" value="1"/>
</dbReference>
<evidence type="ECO:0000256" key="3">
    <source>
        <dbReference type="SAM" id="MobiDB-lite"/>
    </source>
</evidence>
<dbReference type="GO" id="GO:0016784">
    <property type="term" value="F:3-mercaptopyruvate sulfurtransferase activity"/>
    <property type="evidence" value="ECO:0007669"/>
    <property type="project" value="UniProtKB-EC"/>
</dbReference>
<evidence type="ECO:0000313" key="5">
    <source>
        <dbReference type="EMBL" id="MBB4734922.1"/>
    </source>
</evidence>
<sequence length="341" mass="35417">MHTEISASQPGHADRQGHTASATARVDEPAAPPVLVDVDVLAGWLGVPRPTPPQGAGRRGTHRSEAFAREDDELGRGQIVLLDVRWTPTGGGDHDTYVRGHLPGAVYVALESQLAGHAGPQQGRHPLPEPARFAEAVRMWGIEDGDTVVVYDDVSGASAARAWWLLRHAGITTSLLLDGGLSRWRAAGLPLQAGEVIPAPGSAHTSWGRMPVVDSAGAEAVAAGGLLLDARSAQRYAGRDEPLDPVAGHIPGAVNVPADQLLDADGLLLPPAQLRERFDAQGMREDLPVAASCGSGVTACHTVLALAAAGRHGVALYPGSWSAWCQNPDNPVATGPEPAGS</sequence>
<dbReference type="EMBL" id="JACHNA010000001">
    <property type="protein sequence ID" value="MBB4734922.1"/>
    <property type="molecule type" value="Genomic_DNA"/>
</dbReference>